<feature type="compositionally biased region" description="Basic and acidic residues" evidence="1">
    <location>
        <begin position="365"/>
        <end position="395"/>
    </location>
</feature>
<feature type="compositionally biased region" description="Basic and acidic residues" evidence="1">
    <location>
        <begin position="322"/>
        <end position="355"/>
    </location>
</feature>
<feature type="compositionally biased region" description="Low complexity" evidence="1">
    <location>
        <begin position="89"/>
        <end position="104"/>
    </location>
</feature>
<accession>A0ABQ7S5G1</accession>
<feature type="region of interest" description="Disordered" evidence="1">
    <location>
        <begin position="54"/>
        <end position="136"/>
    </location>
</feature>
<reference evidence="2 3" key="1">
    <citation type="submission" date="2020-10" db="EMBL/GenBank/DDBJ databases">
        <authorList>
            <person name="Klimov P.B."/>
            <person name="Dyachkov S.M."/>
            <person name="Chetverikov P.E."/>
        </authorList>
    </citation>
    <scope>NUCLEOTIDE SEQUENCE [LARGE SCALE GENOMIC DNA]</scope>
    <source>
        <strain evidence="2">BMOC 18-1129-001#AD2665</strain>
        <tissue evidence="2">Entire mites</tissue>
    </source>
</reference>
<protein>
    <submittedName>
        <fullName evidence="2">Uncharacterized protein</fullName>
    </submittedName>
</protein>
<proteinExistence type="predicted"/>
<dbReference type="EMBL" id="JAIFTH010001181">
    <property type="protein sequence ID" value="KAG9508645.1"/>
    <property type="molecule type" value="Genomic_DNA"/>
</dbReference>
<organism evidence="2 3">
    <name type="scientific">Fragariocoptes setiger</name>
    <dbReference type="NCBI Taxonomy" id="1670756"/>
    <lineage>
        <taxon>Eukaryota</taxon>
        <taxon>Metazoa</taxon>
        <taxon>Ecdysozoa</taxon>
        <taxon>Arthropoda</taxon>
        <taxon>Chelicerata</taxon>
        <taxon>Arachnida</taxon>
        <taxon>Acari</taxon>
        <taxon>Acariformes</taxon>
        <taxon>Trombidiformes</taxon>
        <taxon>Prostigmata</taxon>
        <taxon>Eupodina</taxon>
        <taxon>Eriophyoidea</taxon>
        <taxon>Phytoptidae</taxon>
        <taxon>Fragariocoptes</taxon>
    </lineage>
</organism>
<name>A0ABQ7S5G1_9ACAR</name>
<evidence type="ECO:0000313" key="2">
    <source>
        <dbReference type="EMBL" id="KAG9508645.1"/>
    </source>
</evidence>
<feature type="compositionally biased region" description="Basic and acidic residues" evidence="1">
    <location>
        <begin position="108"/>
        <end position="117"/>
    </location>
</feature>
<feature type="compositionally biased region" description="Polar residues" evidence="1">
    <location>
        <begin position="55"/>
        <end position="86"/>
    </location>
</feature>
<feature type="compositionally biased region" description="Polar residues" evidence="1">
    <location>
        <begin position="433"/>
        <end position="443"/>
    </location>
</feature>
<sequence>MPQMKPTQENVKHMQCLFKLISVVVVVGVLCASINTNALANDVSLMQRLMDKMMTGSNSDPTVSPSTNQNSRPVSNTGTNQENQFKPQLRVLRQSSGVSRSSLSPNEQRNDNDDKHRQSQASHQIRGAEDEPTFGDLVTKSDYINNLVNLDGGNSDHLRRSRVSIGHSKSLFERDNSTTVRPKRLLSIEMVTNTTSGSDSSSLASSTGRQSAGGGTMFGSFLSSAAASSMPHLKASNIGQYSPSLPASNLLPASPPTVQPLASLSGFFGSVTTTLLLTACLIALVHGQLNYPMNSMNYEASPFAGSYGNALPPPVYAGYSGHYEEPANVRDNDDSDKKEFTKEHEFAESAKDSKSKGTFSMFKSSTDKDKESSKDHEKGKDKDHKEFDQKDKQESEYASGSPYHIVYGTGDPSYGDEDKSSKGTTPAPGVLANFQNSMSNAWNSLTSLGGGGSSSSASSSSSARSVRQKRNVDIPKHASSGSIEGVVLKPSSHGGYHHGSDDSGSNTGGFIYLKVPKSFVCGGFHAA</sequence>
<keyword evidence="3" id="KW-1185">Reference proteome</keyword>
<dbReference type="Proteomes" id="UP000825002">
    <property type="component" value="Unassembled WGS sequence"/>
</dbReference>
<comment type="caution">
    <text evidence="2">The sequence shown here is derived from an EMBL/GenBank/DDBJ whole genome shotgun (WGS) entry which is preliminary data.</text>
</comment>
<gene>
    <name evidence="2" type="ORF">GZH46_02854</name>
</gene>
<evidence type="ECO:0000313" key="3">
    <source>
        <dbReference type="Proteomes" id="UP000825002"/>
    </source>
</evidence>
<feature type="region of interest" description="Disordered" evidence="1">
    <location>
        <begin position="322"/>
        <end position="507"/>
    </location>
</feature>
<evidence type="ECO:0000256" key="1">
    <source>
        <dbReference type="SAM" id="MobiDB-lite"/>
    </source>
</evidence>
<feature type="compositionally biased region" description="Low complexity" evidence="1">
    <location>
        <begin position="454"/>
        <end position="465"/>
    </location>
</feature>